<evidence type="ECO:0000259" key="8">
    <source>
        <dbReference type="Pfam" id="PF00892"/>
    </source>
</evidence>
<dbReference type="InterPro" id="IPR000620">
    <property type="entry name" value="EamA_dom"/>
</dbReference>
<dbReference type="InterPro" id="IPR051258">
    <property type="entry name" value="Diverse_Substrate_Transporter"/>
</dbReference>
<reference evidence="9 10" key="1">
    <citation type="submission" date="2020-07" db="EMBL/GenBank/DDBJ databases">
        <title>Sequencing the genomes of 1000 actinobacteria strains.</title>
        <authorList>
            <person name="Klenk H.-P."/>
        </authorList>
    </citation>
    <scope>NUCLEOTIDE SEQUENCE [LARGE SCALE GENOMIC DNA]</scope>
    <source>
        <strain evidence="9 10">DSM 103833</strain>
    </source>
</reference>
<feature type="domain" description="EamA" evidence="8">
    <location>
        <begin position="154"/>
        <end position="285"/>
    </location>
</feature>
<dbReference type="Pfam" id="PF00892">
    <property type="entry name" value="EamA"/>
    <property type="match status" value="2"/>
</dbReference>
<feature type="transmembrane region" description="Helical" evidence="7">
    <location>
        <begin position="102"/>
        <end position="122"/>
    </location>
</feature>
<keyword evidence="10" id="KW-1185">Reference proteome</keyword>
<feature type="transmembrane region" description="Helical" evidence="7">
    <location>
        <begin position="180"/>
        <end position="201"/>
    </location>
</feature>
<evidence type="ECO:0000256" key="5">
    <source>
        <dbReference type="ARBA" id="ARBA00022989"/>
    </source>
</evidence>
<dbReference type="PANTHER" id="PTHR42920">
    <property type="entry name" value="OS03G0707200 PROTEIN-RELATED"/>
    <property type="match status" value="1"/>
</dbReference>
<dbReference type="EMBL" id="JACCFP010000001">
    <property type="protein sequence ID" value="NYJ02208.1"/>
    <property type="molecule type" value="Genomic_DNA"/>
</dbReference>
<dbReference type="RefSeq" id="WP_179668608.1">
    <property type="nucleotide sequence ID" value="NZ_JACCFP010000001.1"/>
</dbReference>
<evidence type="ECO:0000256" key="6">
    <source>
        <dbReference type="ARBA" id="ARBA00023136"/>
    </source>
</evidence>
<feature type="transmembrane region" description="Helical" evidence="7">
    <location>
        <begin position="269"/>
        <end position="286"/>
    </location>
</feature>
<keyword evidence="5 7" id="KW-1133">Transmembrane helix</keyword>
<comment type="caution">
    <text evidence="9">The sequence shown here is derived from an EMBL/GenBank/DDBJ whole genome shotgun (WGS) entry which is preliminary data.</text>
</comment>
<dbReference type="InterPro" id="IPR037185">
    <property type="entry name" value="EmrE-like"/>
</dbReference>
<dbReference type="PANTHER" id="PTHR42920:SF5">
    <property type="entry name" value="EAMA DOMAIN-CONTAINING PROTEIN"/>
    <property type="match status" value="1"/>
</dbReference>
<keyword evidence="6 7" id="KW-0472">Membrane</keyword>
<accession>A0A853C6V4</accession>
<evidence type="ECO:0000256" key="4">
    <source>
        <dbReference type="ARBA" id="ARBA00022692"/>
    </source>
</evidence>
<evidence type="ECO:0000313" key="9">
    <source>
        <dbReference type="EMBL" id="NYJ02208.1"/>
    </source>
</evidence>
<dbReference type="AlphaFoldDB" id="A0A853C6V4"/>
<proteinExistence type="inferred from homology"/>
<feature type="transmembrane region" description="Helical" evidence="7">
    <location>
        <begin position="73"/>
        <end position="90"/>
    </location>
</feature>
<evidence type="ECO:0000256" key="7">
    <source>
        <dbReference type="SAM" id="Phobius"/>
    </source>
</evidence>
<dbReference type="GO" id="GO:0005886">
    <property type="term" value="C:plasma membrane"/>
    <property type="evidence" value="ECO:0007669"/>
    <property type="project" value="UniProtKB-SubCell"/>
</dbReference>
<dbReference type="SUPFAM" id="SSF103481">
    <property type="entry name" value="Multidrug resistance efflux transporter EmrE"/>
    <property type="match status" value="2"/>
</dbReference>
<gene>
    <name evidence="9" type="ORF">HNR19_002906</name>
</gene>
<comment type="subcellular location">
    <subcellularLocation>
        <location evidence="1">Cell membrane</location>
        <topology evidence="1">Multi-pass membrane protein</topology>
    </subcellularLocation>
</comment>
<evidence type="ECO:0000256" key="3">
    <source>
        <dbReference type="ARBA" id="ARBA00022475"/>
    </source>
</evidence>
<evidence type="ECO:0000256" key="2">
    <source>
        <dbReference type="ARBA" id="ARBA00007362"/>
    </source>
</evidence>
<sequence length="302" mass="31459">MTATAVAADRRTARLAALALIAVTAIWGSTFAISKDLIERLPVADYLGLRFLVAAAVVAAVRPRLLRQLDRATVRTGIGLGLLYAVAQLLQFVGLQHTAPTISAFVVSLYVVFTPLMAAVLLRTPPDRTALLGTVLATVGVAVMSLRGGAIGNGELLTAASAAIYAAHILAMARWSRPGAAFALTFVQLLTMGAVLSLVAVDDGLQVPRAADLPAFLYLTVIAAGVALLVQTWAQGHLPATQASVLMVLEPVWAAVFALLLWSEQLGPRTVLGGLLILSAMLLVVARPSAPAVPEPPPPVHP</sequence>
<feature type="transmembrane region" description="Helical" evidence="7">
    <location>
        <begin position="129"/>
        <end position="150"/>
    </location>
</feature>
<name>A0A853C6V4_9ACTN</name>
<comment type="similarity">
    <text evidence="2">Belongs to the EamA transporter family.</text>
</comment>
<keyword evidence="4 7" id="KW-0812">Transmembrane</keyword>
<evidence type="ECO:0000256" key="1">
    <source>
        <dbReference type="ARBA" id="ARBA00004651"/>
    </source>
</evidence>
<evidence type="ECO:0000313" key="10">
    <source>
        <dbReference type="Proteomes" id="UP000530424"/>
    </source>
</evidence>
<feature type="transmembrane region" description="Helical" evidence="7">
    <location>
        <begin position="44"/>
        <end position="61"/>
    </location>
</feature>
<dbReference type="Proteomes" id="UP000530424">
    <property type="component" value="Unassembled WGS sequence"/>
</dbReference>
<feature type="transmembrane region" description="Helical" evidence="7">
    <location>
        <begin position="245"/>
        <end position="263"/>
    </location>
</feature>
<feature type="transmembrane region" description="Helical" evidence="7">
    <location>
        <begin position="213"/>
        <end position="233"/>
    </location>
</feature>
<protein>
    <submittedName>
        <fullName evidence="9">Drug/metabolite transporter (DMT)-like permease</fullName>
    </submittedName>
</protein>
<organism evidence="9 10">
    <name type="scientific">Nocardioides thalensis</name>
    <dbReference type="NCBI Taxonomy" id="1914755"/>
    <lineage>
        <taxon>Bacteria</taxon>
        <taxon>Bacillati</taxon>
        <taxon>Actinomycetota</taxon>
        <taxon>Actinomycetes</taxon>
        <taxon>Propionibacteriales</taxon>
        <taxon>Nocardioidaceae</taxon>
        <taxon>Nocardioides</taxon>
    </lineage>
</organism>
<keyword evidence="3" id="KW-1003">Cell membrane</keyword>
<feature type="domain" description="EamA" evidence="8">
    <location>
        <begin position="16"/>
        <end position="145"/>
    </location>
</feature>